<evidence type="ECO:0000313" key="1">
    <source>
        <dbReference type="Proteomes" id="UP000095283"/>
    </source>
</evidence>
<proteinExistence type="predicted"/>
<name>A0A1I7WV01_HETBA</name>
<protein>
    <submittedName>
        <fullName evidence="2">Uncharacterized protein</fullName>
    </submittedName>
</protein>
<reference evidence="2" key="1">
    <citation type="submission" date="2016-11" db="UniProtKB">
        <authorList>
            <consortium name="WormBaseParasite"/>
        </authorList>
    </citation>
    <scope>IDENTIFICATION</scope>
</reference>
<evidence type="ECO:0000313" key="2">
    <source>
        <dbReference type="WBParaSite" id="Hba_08982"/>
    </source>
</evidence>
<dbReference type="WBParaSite" id="Hba_08982">
    <property type="protein sequence ID" value="Hba_08982"/>
    <property type="gene ID" value="Hba_08982"/>
</dbReference>
<dbReference type="AlphaFoldDB" id="A0A1I7WV01"/>
<dbReference type="Proteomes" id="UP000095283">
    <property type="component" value="Unplaced"/>
</dbReference>
<organism evidence="1 2">
    <name type="scientific">Heterorhabditis bacteriophora</name>
    <name type="common">Entomopathogenic nematode worm</name>
    <dbReference type="NCBI Taxonomy" id="37862"/>
    <lineage>
        <taxon>Eukaryota</taxon>
        <taxon>Metazoa</taxon>
        <taxon>Ecdysozoa</taxon>
        <taxon>Nematoda</taxon>
        <taxon>Chromadorea</taxon>
        <taxon>Rhabditida</taxon>
        <taxon>Rhabditina</taxon>
        <taxon>Rhabditomorpha</taxon>
        <taxon>Strongyloidea</taxon>
        <taxon>Heterorhabditidae</taxon>
        <taxon>Heterorhabditis</taxon>
    </lineage>
</organism>
<keyword evidence="1" id="KW-1185">Reference proteome</keyword>
<accession>A0A1I7WV01</accession>
<sequence length="38" mass="4571">MFILRLEEYVIILTCHLVVPLDTPFLSFELKLFLFIRS</sequence>